<organism evidence="2 3">
    <name type="scientific">Sphingomonas sanguinis</name>
    <dbReference type="NCBI Taxonomy" id="33051"/>
    <lineage>
        <taxon>Bacteria</taxon>
        <taxon>Pseudomonadati</taxon>
        <taxon>Pseudomonadota</taxon>
        <taxon>Alphaproteobacteria</taxon>
        <taxon>Sphingomonadales</taxon>
        <taxon>Sphingomonadaceae</taxon>
        <taxon>Sphingomonas</taxon>
    </lineage>
</organism>
<comment type="caution">
    <text evidence="2">The sequence shown here is derived from an EMBL/GenBank/DDBJ whole genome shotgun (WGS) entry which is preliminary data.</text>
</comment>
<dbReference type="EMBL" id="LDTC01000019">
    <property type="protein sequence ID" value="KTW16602.1"/>
    <property type="molecule type" value="Genomic_DNA"/>
</dbReference>
<dbReference type="AlphaFoldDB" id="A0A147JBN4"/>
<proteinExistence type="predicted"/>
<evidence type="ECO:0000313" key="3">
    <source>
        <dbReference type="Proteomes" id="UP000074410"/>
    </source>
</evidence>
<evidence type="ECO:0000256" key="1">
    <source>
        <dbReference type="SAM" id="MobiDB-lite"/>
    </source>
</evidence>
<accession>A0A147JBN4</accession>
<evidence type="ECO:0000313" key="2">
    <source>
        <dbReference type="EMBL" id="KTW16602.1"/>
    </source>
</evidence>
<reference evidence="2 3" key="1">
    <citation type="journal article" date="2016" name="Front. Microbiol.">
        <title>Genomic Resource of Rice Seed Associated Bacteria.</title>
        <authorList>
            <person name="Midha S."/>
            <person name="Bansal K."/>
            <person name="Sharma S."/>
            <person name="Kumar N."/>
            <person name="Patil P.P."/>
            <person name="Chaudhry V."/>
            <person name="Patil P.B."/>
        </authorList>
    </citation>
    <scope>NUCLEOTIDE SEQUENCE [LARGE SCALE GENOMIC DNA]</scope>
    <source>
        <strain evidence="2 3">NS258</strain>
    </source>
</reference>
<feature type="compositionally biased region" description="Basic and acidic residues" evidence="1">
    <location>
        <begin position="51"/>
        <end position="61"/>
    </location>
</feature>
<name>A0A147JBN4_9SPHN</name>
<gene>
    <name evidence="2" type="ORF">NS258_03590</name>
</gene>
<sequence>MVDSRLRRNVFAVIFHSNAQVSTDAIEHAVRADQFFSRVHGHHGRLGNFADRSKGRGDRKPHLLAGFEQGR</sequence>
<protein>
    <submittedName>
        <fullName evidence="2">Uncharacterized protein</fullName>
    </submittedName>
</protein>
<feature type="region of interest" description="Disordered" evidence="1">
    <location>
        <begin position="46"/>
        <end position="71"/>
    </location>
</feature>
<dbReference type="Proteomes" id="UP000074410">
    <property type="component" value="Unassembled WGS sequence"/>
</dbReference>